<dbReference type="InterPro" id="IPR035979">
    <property type="entry name" value="RBD_domain_sf"/>
</dbReference>
<dbReference type="Pfam" id="PF00076">
    <property type="entry name" value="RRM_1"/>
    <property type="match status" value="1"/>
</dbReference>
<dbReference type="InterPro" id="IPR012347">
    <property type="entry name" value="Ferritin-like"/>
</dbReference>
<evidence type="ECO:0000256" key="1">
    <source>
        <dbReference type="ARBA" id="ARBA00040044"/>
    </source>
</evidence>
<comment type="subcellular location">
    <subcellularLocation>
        <location evidence="2">Autolysosome</location>
    </subcellularLocation>
</comment>
<protein>
    <recommendedName>
        <fullName evidence="1">Ferritin light chain</fullName>
    </recommendedName>
</protein>
<evidence type="ECO:0000256" key="3">
    <source>
        <dbReference type="ARBA" id="ARBA00045578"/>
    </source>
</evidence>
<organism evidence="8 9">
    <name type="scientific">Cnephaeus nilssonii</name>
    <name type="common">Northern bat</name>
    <name type="synonym">Eptesicus nilssonii</name>
    <dbReference type="NCBI Taxonomy" id="3371016"/>
    <lineage>
        <taxon>Eukaryota</taxon>
        <taxon>Metazoa</taxon>
        <taxon>Chordata</taxon>
        <taxon>Craniata</taxon>
        <taxon>Vertebrata</taxon>
        <taxon>Euteleostomi</taxon>
        <taxon>Mammalia</taxon>
        <taxon>Eutheria</taxon>
        <taxon>Laurasiatheria</taxon>
        <taxon>Chiroptera</taxon>
        <taxon>Yangochiroptera</taxon>
        <taxon>Vespertilionidae</taxon>
        <taxon>Cnephaeus</taxon>
    </lineage>
</organism>
<dbReference type="GO" id="GO:0044754">
    <property type="term" value="C:autolysosome"/>
    <property type="evidence" value="ECO:0007669"/>
    <property type="project" value="UniProtKB-SubCell"/>
</dbReference>
<dbReference type="AlphaFoldDB" id="A0AA40LTB6"/>
<comment type="function">
    <text evidence="3">Stores iron in a soluble, non-toxic, readily available form. Important for iron homeostasis. Iron is taken up in the ferrous form and deposited as ferric hydroxides after oxidation. Also plays a role in delivery of iron to cells. Mediates iron uptake in capsule cells of the developing kidney. Delivery to lysosomes by the cargo receptor NCOA4 for autophagic degradation and release or iron.</text>
</comment>
<reference evidence="8" key="1">
    <citation type="submission" date="2023-06" db="EMBL/GenBank/DDBJ databases">
        <title>Reference genome for the Northern bat (Eptesicus nilssonii), a most northern bat species.</title>
        <authorList>
            <person name="Laine V.N."/>
            <person name="Pulliainen A.T."/>
            <person name="Lilley T.M."/>
        </authorList>
    </citation>
    <scope>NUCLEOTIDE SEQUENCE</scope>
    <source>
        <strain evidence="8">BLF_Eptnil</strain>
        <tissue evidence="8">Kidney</tissue>
    </source>
</reference>
<dbReference type="Proteomes" id="UP001177744">
    <property type="component" value="Unassembled WGS sequence"/>
</dbReference>
<dbReference type="Gene3D" id="3.30.70.330">
    <property type="match status" value="1"/>
</dbReference>
<dbReference type="InterPro" id="IPR000504">
    <property type="entry name" value="RRM_dom"/>
</dbReference>
<feature type="domain" description="RRM" evidence="7">
    <location>
        <begin position="1"/>
        <end position="67"/>
    </location>
</feature>
<dbReference type="GO" id="GO:0006879">
    <property type="term" value="P:intracellular iron ion homeostasis"/>
    <property type="evidence" value="ECO:0007669"/>
    <property type="project" value="InterPro"/>
</dbReference>
<evidence type="ECO:0000313" key="9">
    <source>
        <dbReference type="Proteomes" id="UP001177744"/>
    </source>
</evidence>
<gene>
    <name evidence="8" type="ORF">QTO34_015944</name>
</gene>
<comment type="subunit">
    <text evidence="4">Oligomer of 24 subunits. There are two types of subunits: L (light) chain and H (heavy) chain. The major chain can be light or heavy, depending on the species and tissue type. The functional molecule forms a roughly spherical shell with a diameter of 12 nm and contains a central cavity into which the insoluble mineral iron core is deposited. Interacts with NCOA4.</text>
</comment>
<accession>A0AA40LTB6</accession>
<dbReference type="GO" id="GO:0008199">
    <property type="term" value="F:ferric iron binding"/>
    <property type="evidence" value="ECO:0007669"/>
    <property type="project" value="InterPro"/>
</dbReference>
<dbReference type="SMART" id="SM00360">
    <property type="entry name" value="RRM"/>
    <property type="match status" value="1"/>
</dbReference>
<dbReference type="GO" id="GO:0003723">
    <property type="term" value="F:RNA binding"/>
    <property type="evidence" value="ECO:0007669"/>
    <property type="project" value="UniProtKB-UniRule"/>
</dbReference>
<dbReference type="PANTHER" id="PTHR11431">
    <property type="entry name" value="FERRITIN"/>
    <property type="match status" value="1"/>
</dbReference>
<dbReference type="InterPro" id="IPR012677">
    <property type="entry name" value="Nucleotide-bd_a/b_plait_sf"/>
</dbReference>
<keyword evidence="9" id="KW-1185">Reference proteome</keyword>
<dbReference type="SUPFAM" id="SSF47240">
    <property type="entry name" value="Ferritin-like"/>
    <property type="match status" value="1"/>
</dbReference>
<dbReference type="SUPFAM" id="SSF54928">
    <property type="entry name" value="RNA-binding domain, RBD"/>
    <property type="match status" value="1"/>
</dbReference>
<dbReference type="GO" id="GO:0008198">
    <property type="term" value="F:ferrous iron binding"/>
    <property type="evidence" value="ECO:0007669"/>
    <property type="project" value="TreeGrafter"/>
</dbReference>
<name>A0AA40LTB6_CNENI</name>
<keyword evidence="5" id="KW-0694">RNA-binding</keyword>
<evidence type="ECO:0000259" key="7">
    <source>
        <dbReference type="PROSITE" id="PS50102"/>
    </source>
</evidence>
<evidence type="ECO:0000313" key="8">
    <source>
        <dbReference type="EMBL" id="KAK1343168.1"/>
    </source>
</evidence>
<dbReference type="EMBL" id="JAULJE010000005">
    <property type="protein sequence ID" value="KAK1343168.1"/>
    <property type="molecule type" value="Genomic_DNA"/>
</dbReference>
<dbReference type="GO" id="GO:0006826">
    <property type="term" value="P:iron ion transport"/>
    <property type="evidence" value="ECO:0007669"/>
    <property type="project" value="InterPro"/>
</dbReference>
<evidence type="ECO:0000256" key="5">
    <source>
        <dbReference type="PROSITE-ProRule" id="PRU00176"/>
    </source>
</evidence>
<dbReference type="InterPro" id="IPR001519">
    <property type="entry name" value="Ferritin"/>
</dbReference>
<evidence type="ECO:0000256" key="6">
    <source>
        <dbReference type="SAM" id="MobiDB-lite"/>
    </source>
</evidence>
<proteinExistence type="predicted"/>
<evidence type="ECO:0000256" key="2">
    <source>
        <dbReference type="ARBA" id="ARBA00044942"/>
    </source>
</evidence>
<dbReference type="Gene3D" id="1.20.1260.10">
    <property type="match status" value="1"/>
</dbReference>
<evidence type="ECO:0000256" key="4">
    <source>
        <dbReference type="ARBA" id="ARBA00047045"/>
    </source>
</evidence>
<feature type="region of interest" description="Disordered" evidence="6">
    <location>
        <begin position="351"/>
        <end position="373"/>
    </location>
</feature>
<dbReference type="InterPro" id="IPR009078">
    <property type="entry name" value="Ferritin-like_SF"/>
</dbReference>
<comment type="caution">
    <text evidence="8">The sequence shown here is derived from an EMBL/GenBank/DDBJ whole genome shotgun (WGS) entry which is preliminary data.</text>
</comment>
<dbReference type="PANTHER" id="PTHR11431:SF47">
    <property type="entry name" value="FERRITIN LIGHT CHAIN"/>
    <property type="match status" value="1"/>
</dbReference>
<sequence>MDDERLEDLLGKFGPAFSVKVMMGEGGTSKGFGFVSFKRHEDTQKAVDEVNGKELNGKQIYISRAHKEVEWQTELRCKFEHTNQDRATRYRGVNLYVKNLDDGIDDGCFQKEFSPSDTITGATVPHVMSTQRVANTSTQAMGPRPAAAVAAATPAVHTVHSRNMLQEFAILHSILAHSHQLPRSSSLLLMHKLSHDLLVPGPGSMCYNNAGALPVASHELPNSSELFHRGGGCGQPPGQPALRASHTHLSRGFYFDLDDVALEGMGHFFPELAENPEGSERLLKLHNKRGGRILFRDVLKPQDENLEQALLELQALGSTLADPHLCDLLENHFRGEEVKLVKNGPHLTNISRLAGPGRAEPSKGPPSSRTRSLWSPEAFEGPLCIPLVGKGAPTKEKKGLLLDHNVFCGEGNVTQLYCFEAIKASTFLVNPYKICNARASRNMAGIGDVL</sequence>
<dbReference type="PROSITE" id="PS50102">
    <property type="entry name" value="RRM"/>
    <property type="match status" value="1"/>
</dbReference>